<dbReference type="SUPFAM" id="SSF52047">
    <property type="entry name" value="RNI-like"/>
    <property type="match status" value="1"/>
</dbReference>
<proteinExistence type="predicted"/>
<evidence type="ECO:0000313" key="1">
    <source>
        <dbReference type="EMBL" id="TFK49787.1"/>
    </source>
</evidence>
<name>A0A5C3MXP1_9AGAM</name>
<keyword evidence="2" id="KW-1185">Reference proteome</keyword>
<evidence type="ECO:0008006" key="3">
    <source>
        <dbReference type="Google" id="ProtNLM"/>
    </source>
</evidence>
<dbReference type="AlphaFoldDB" id="A0A5C3MXP1"/>
<dbReference type="EMBL" id="ML213515">
    <property type="protein sequence ID" value="TFK49787.1"/>
    <property type="molecule type" value="Genomic_DNA"/>
</dbReference>
<dbReference type="Proteomes" id="UP000305948">
    <property type="component" value="Unassembled WGS sequence"/>
</dbReference>
<sequence length="442" mass="50663">MQTIPAELVSKIFVHCLDTESDFITPNPHHAPLLLTQVCASWRERAINSTELWCSLHVSVRDCADSSELRAQRAVALLQSWLSRAGAHPLALSMRLEYRKKSELSNYVPLLRSFIPQCRILSLGAICDWLPPLLSGLHCPMLESLELRNVTEAYPFDSPLHAPSLQRLRLSGNIEWTIESIRFPRSQLRELQWSYYFRKREILHILPQYTSLAKCRVTIPREVTLDKVPASELPLLRALEVNALHERDGRNFAKFLALFLAPSLQELRLVPTNLDVGFSFCLPSAASLRRFLVRSDCRLTELRTELWLSFARDVEQFRELLLAMLHLERLHIDGVNDHFCREKTGFSDICDYLAYAPTGESQQTLLPQLTDFTINGVADRHDMSLDRMLRSRIRGTASAQDGRVYLGRFYILVVPSSSLADRMEWTGPKDGDILKSRQMEHL</sequence>
<dbReference type="InterPro" id="IPR032675">
    <property type="entry name" value="LRR_dom_sf"/>
</dbReference>
<accession>A0A5C3MXP1</accession>
<reference evidence="1 2" key="1">
    <citation type="journal article" date="2019" name="Nat. Ecol. Evol.">
        <title>Megaphylogeny resolves global patterns of mushroom evolution.</title>
        <authorList>
            <person name="Varga T."/>
            <person name="Krizsan K."/>
            <person name="Foldi C."/>
            <person name="Dima B."/>
            <person name="Sanchez-Garcia M."/>
            <person name="Sanchez-Ramirez S."/>
            <person name="Szollosi G.J."/>
            <person name="Szarkandi J.G."/>
            <person name="Papp V."/>
            <person name="Albert L."/>
            <person name="Andreopoulos W."/>
            <person name="Angelini C."/>
            <person name="Antonin V."/>
            <person name="Barry K.W."/>
            <person name="Bougher N.L."/>
            <person name="Buchanan P."/>
            <person name="Buyck B."/>
            <person name="Bense V."/>
            <person name="Catcheside P."/>
            <person name="Chovatia M."/>
            <person name="Cooper J."/>
            <person name="Damon W."/>
            <person name="Desjardin D."/>
            <person name="Finy P."/>
            <person name="Geml J."/>
            <person name="Haridas S."/>
            <person name="Hughes K."/>
            <person name="Justo A."/>
            <person name="Karasinski D."/>
            <person name="Kautmanova I."/>
            <person name="Kiss B."/>
            <person name="Kocsube S."/>
            <person name="Kotiranta H."/>
            <person name="LaButti K.M."/>
            <person name="Lechner B.E."/>
            <person name="Liimatainen K."/>
            <person name="Lipzen A."/>
            <person name="Lukacs Z."/>
            <person name="Mihaltcheva S."/>
            <person name="Morgado L.N."/>
            <person name="Niskanen T."/>
            <person name="Noordeloos M.E."/>
            <person name="Ohm R.A."/>
            <person name="Ortiz-Santana B."/>
            <person name="Ovrebo C."/>
            <person name="Racz N."/>
            <person name="Riley R."/>
            <person name="Savchenko A."/>
            <person name="Shiryaev A."/>
            <person name="Soop K."/>
            <person name="Spirin V."/>
            <person name="Szebenyi C."/>
            <person name="Tomsovsky M."/>
            <person name="Tulloss R.E."/>
            <person name="Uehling J."/>
            <person name="Grigoriev I.V."/>
            <person name="Vagvolgyi C."/>
            <person name="Papp T."/>
            <person name="Martin F.M."/>
            <person name="Miettinen O."/>
            <person name="Hibbett D.S."/>
            <person name="Nagy L.G."/>
        </authorList>
    </citation>
    <scope>NUCLEOTIDE SEQUENCE [LARGE SCALE GENOMIC DNA]</scope>
    <source>
        <strain evidence="1 2">OMC1185</strain>
    </source>
</reference>
<evidence type="ECO:0000313" key="2">
    <source>
        <dbReference type="Proteomes" id="UP000305948"/>
    </source>
</evidence>
<gene>
    <name evidence="1" type="ORF">OE88DRAFT_385779</name>
</gene>
<dbReference type="Gene3D" id="3.80.10.10">
    <property type="entry name" value="Ribonuclease Inhibitor"/>
    <property type="match status" value="1"/>
</dbReference>
<protein>
    <recommendedName>
        <fullName evidence="3">F-box domain-containing protein</fullName>
    </recommendedName>
</protein>
<organism evidence="1 2">
    <name type="scientific">Heliocybe sulcata</name>
    <dbReference type="NCBI Taxonomy" id="5364"/>
    <lineage>
        <taxon>Eukaryota</taxon>
        <taxon>Fungi</taxon>
        <taxon>Dikarya</taxon>
        <taxon>Basidiomycota</taxon>
        <taxon>Agaricomycotina</taxon>
        <taxon>Agaricomycetes</taxon>
        <taxon>Gloeophyllales</taxon>
        <taxon>Gloeophyllaceae</taxon>
        <taxon>Heliocybe</taxon>
    </lineage>
</organism>
<dbReference type="OrthoDB" id="2909959at2759"/>